<name>A0ABR2ETQ0_9ROSI</name>
<sequence length="183" mass="19472">MDDTDQNPITVDSSSENIDTLSANHQTPLPATTTTNTKVPKSLAKLPSTSCAKNKNIFEARAPKPRASVTIRKPLGITLHAPLSTTKRTATTARKPAIAALAHTSANLDRSNHSAISIAEDANPCSPKTHMQARSSSREPIDPSNLCFVSNMNYDTGPNSVTSLPNLNSTIVPQDNVGVSMQE</sequence>
<keyword evidence="3" id="KW-1185">Reference proteome</keyword>
<dbReference type="Proteomes" id="UP001472677">
    <property type="component" value="Unassembled WGS sequence"/>
</dbReference>
<evidence type="ECO:0000313" key="3">
    <source>
        <dbReference type="Proteomes" id="UP001472677"/>
    </source>
</evidence>
<evidence type="ECO:0000313" key="2">
    <source>
        <dbReference type="EMBL" id="KAK8564724.1"/>
    </source>
</evidence>
<comment type="caution">
    <text evidence="2">The sequence shown here is derived from an EMBL/GenBank/DDBJ whole genome shotgun (WGS) entry which is preliminary data.</text>
</comment>
<feature type="region of interest" description="Disordered" evidence="1">
    <location>
        <begin position="1"/>
        <end position="40"/>
    </location>
</feature>
<protein>
    <submittedName>
        <fullName evidence="2">Uncharacterized protein</fullName>
    </submittedName>
</protein>
<proteinExistence type="predicted"/>
<feature type="region of interest" description="Disordered" evidence="1">
    <location>
        <begin position="121"/>
        <end position="142"/>
    </location>
</feature>
<organism evidence="2 3">
    <name type="scientific">Hibiscus sabdariffa</name>
    <name type="common">roselle</name>
    <dbReference type="NCBI Taxonomy" id="183260"/>
    <lineage>
        <taxon>Eukaryota</taxon>
        <taxon>Viridiplantae</taxon>
        <taxon>Streptophyta</taxon>
        <taxon>Embryophyta</taxon>
        <taxon>Tracheophyta</taxon>
        <taxon>Spermatophyta</taxon>
        <taxon>Magnoliopsida</taxon>
        <taxon>eudicotyledons</taxon>
        <taxon>Gunneridae</taxon>
        <taxon>Pentapetalae</taxon>
        <taxon>rosids</taxon>
        <taxon>malvids</taxon>
        <taxon>Malvales</taxon>
        <taxon>Malvaceae</taxon>
        <taxon>Malvoideae</taxon>
        <taxon>Hibiscus</taxon>
    </lineage>
</organism>
<reference evidence="2 3" key="1">
    <citation type="journal article" date="2024" name="G3 (Bethesda)">
        <title>Genome assembly of Hibiscus sabdariffa L. provides insights into metabolisms of medicinal natural products.</title>
        <authorList>
            <person name="Kim T."/>
        </authorList>
    </citation>
    <scope>NUCLEOTIDE SEQUENCE [LARGE SCALE GENOMIC DNA]</scope>
    <source>
        <strain evidence="2">TK-2024</strain>
        <tissue evidence="2">Old leaves</tissue>
    </source>
</reference>
<accession>A0ABR2ETQ0</accession>
<dbReference type="EMBL" id="JBBPBM010000010">
    <property type="protein sequence ID" value="KAK8564724.1"/>
    <property type="molecule type" value="Genomic_DNA"/>
</dbReference>
<feature type="compositionally biased region" description="Polar residues" evidence="1">
    <location>
        <begin position="1"/>
        <end position="31"/>
    </location>
</feature>
<gene>
    <name evidence="2" type="ORF">V6N12_058307</name>
</gene>
<evidence type="ECO:0000256" key="1">
    <source>
        <dbReference type="SAM" id="MobiDB-lite"/>
    </source>
</evidence>